<dbReference type="AlphaFoldDB" id="A0AAE3HA89"/>
<gene>
    <name evidence="1" type="ORF">PV02_04465</name>
</gene>
<comment type="caution">
    <text evidence="1">The sequence shown here is derived from an EMBL/GenBank/DDBJ whole genome shotgun (WGS) entry which is preliminary data.</text>
</comment>
<proteinExistence type="predicted"/>
<dbReference type="RefSeq" id="WP_256622199.1">
    <property type="nucleotide sequence ID" value="NZ_JTEO01000004.1"/>
</dbReference>
<keyword evidence="2" id="KW-1185">Reference proteome</keyword>
<evidence type="ECO:0000313" key="2">
    <source>
        <dbReference type="Proteomes" id="UP001206983"/>
    </source>
</evidence>
<accession>A0AAE3HA89</accession>
<protein>
    <submittedName>
        <fullName evidence="1">Uncharacterized protein</fullName>
    </submittedName>
</protein>
<dbReference type="Proteomes" id="UP001206983">
    <property type="component" value="Unassembled WGS sequence"/>
</dbReference>
<dbReference type="EMBL" id="JTEO01000004">
    <property type="protein sequence ID" value="MCQ6962433.1"/>
    <property type="molecule type" value="Genomic_DNA"/>
</dbReference>
<evidence type="ECO:0000313" key="1">
    <source>
        <dbReference type="EMBL" id="MCQ6962433.1"/>
    </source>
</evidence>
<reference evidence="1 2" key="1">
    <citation type="journal article" date="2011" name="Appl. Environ. Microbiol.">
        <title>Methanogenic archaea isolated from Taiwan's Chelungpu fault.</title>
        <authorList>
            <person name="Wu S.Y."/>
            <person name="Lai M.C."/>
        </authorList>
    </citation>
    <scope>NUCLEOTIDE SEQUENCE [LARGE SCALE GENOMIC DNA]</scope>
    <source>
        <strain evidence="1 2">St545Mb</strain>
    </source>
</reference>
<organism evidence="1 2">
    <name type="scientific">Methanolobus chelungpuianus</name>
    <dbReference type="NCBI Taxonomy" id="502115"/>
    <lineage>
        <taxon>Archaea</taxon>
        <taxon>Methanobacteriati</taxon>
        <taxon>Methanobacteriota</taxon>
        <taxon>Stenosarchaea group</taxon>
        <taxon>Methanomicrobia</taxon>
        <taxon>Methanosarcinales</taxon>
        <taxon>Methanosarcinaceae</taxon>
        <taxon>Methanolobus</taxon>
    </lineage>
</organism>
<sequence length="86" mass="9740">MAERFTINTGERKTIKSSFWNGTVDIIYCGISGENTFSIGLLLSKGYQGHGLNLFFPGKATYIMIDRQKFYVHNVTNENITLQLSE</sequence>
<name>A0AAE3HA89_9EURY</name>